<feature type="domain" description="Flavodoxin-like fold" evidence="7">
    <location>
        <begin position="1"/>
        <end position="200"/>
    </location>
</feature>
<dbReference type="InterPro" id="IPR003680">
    <property type="entry name" value="Flavodoxin_fold"/>
</dbReference>
<evidence type="ECO:0000256" key="5">
    <source>
        <dbReference type="ARBA" id="ARBA00048542"/>
    </source>
</evidence>
<proteinExistence type="inferred from homology"/>
<dbReference type="AlphaFoldDB" id="A0A7X4HAI5"/>
<dbReference type="InterPro" id="IPR023048">
    <property type="entry name" value="NADH:quinone_OxRdtase_FMN_depd"/>
</dbReference>
<comment type="caution">
    <text evidence="6">Lacks conserved residue(s) required for the propagation of feature annotation.</text>
</comment>
<comment type="cofactor">
    <cofactor evidence="6">
        <name>FMN</name>
        <dbReference type="ChEBI" id="CHEBI:58210"/>
    </cofactor>
    <text evidence="6">Binds 1 FMN per subunit.</text>
</comment>
<dbReference type="Proteomes" id="UP000450676">
    <property type="component" value="Unassembled WGS sequence"/>
</dbReference>
<keyword evidence="1 6" id="KW-0285">Flavoprotein</keyword>
<comment type="catalytic activity">
    <reaction evidence="5">
        <text>N,N-dimethyl-1,4-phenylenediamine + anthranilate + 2 NAD(+) = 2-(4-dimethylaminophenyl)diazenylbenzoate + 2 NADH + 2 H(+)</text>
        <dbReference type="Rhea" id="RHEA:55872"/>
        <dbReference type="ChEBI" id="CHEBI:15378"/>
        <dbReference type="ChEBI" id="CHEBI:15783"/>
        <dbReference type="ChEBI" id="CHEBI:16567"/>
        <dbReference type="ChEBI" id="CHEBI:57540"/>
        <dbReference type="ChEBI" id="CHEBI:57945"/>
        <dbReference type="ChEBI" id="CHEBI:71579"/>
        <dbReference type="EC" id="1.7.1.17"/>
    </reaction>
    <physiologicalReaction direction="right-to-left" evidence="5">
        <dbReference type="Rhea" id="RHEA:55874"/>
    </physiologicalReaction>
</comment>
<feature type="binding site" evidence="6">
    <location>
        <begin position="143"/>
        <end position="146"/>
    </location>
    <ligand>
        <name>FMN</name>
        <dbReference type="ChEBI" id="CHEBI:58210"/>
    </ligand>
</feature>
<evidence type="ECO:0000256" key="6">
    <source>
        <dbReference type="HAMAP-Rule" id="MF_01216"/>
    </source>
</evidence>
<dbReference type="GO" id="GO:0010181">
    <property type="term" value="F:FMN binding"/>
    <property type="evidence" value="ECO:0007669"/>
    <property type="project" value="UniProtKB-UniRule"/>
</dbReference>
<comment type="caution">
    <text evidence="8">The sequence shown here is derived from an EMBL/GenBank/DDBJ whole genome shotgun (WGS) entry which is preliminary data.</text>
</comment>
<dbReference type="PANTHER" id="PTHR43741:SF4">
    <property type="entry name" value="FMN-DEPENDENT NADH:QUINONE OXIDOREDUCTASE"/>
    <property type="match status" value="1"/>
</dbReference>
<dbReference type="Gene3D" id="3.40.50.360">
    <property type="match status" value="1"/>
</dbReference>
<protein>
    <recommendedName>
        <fullName evidence="6">FMN dependent NADH:quinone oxidoreductase</fullName>
        <ecNumber evidence="6">1.6.5.-</ecNumber>
    </recommendedName>
    <alternativeName>
        <fullName evidence="6">Azo-dye reductase</fullName>
    </alternativeName>
    <alternativeName>
        <fullName evidence="6">FMN-dependent NADH-azo compound oxidoreductase</fullName>
    </alternativeName>
    <alternativeName>
        <fullName evidence="6">FMN-dependent NADH-azoreductase</fullName>
        <ecNumber evidence="6">1.7.1.17</ecNumber>
    </alternativeName>
</protein>
<sequence length="204" mass="21645">MNILHIDSACLGDNSASRQLSAAAVEALRAGNEQACVIYRDLSASPLSHVNGPLMQVMRSEWNTALPMNAELSAEALLSESLLSEFLAADVLVLGAPMFNLSVPSTLKAWLDRVLQQGRTYDVGADGRTVGLAAGKRVVLVSTRGGQPHEMLADHQESYLKAVFSIMGIAQVDVVRAEGIALGAELRAQAIQGALRQAAELRPA</sequence>
<dbReference type="GO" id="GO:0009055">
    <property type="term" value="F:electron transfer activity"/>
    <property type="evidence" value="ECO:0007669"/>
    <property type="project" value="UniProtKB-UniRule"/>
</dbReference>
<keyword evidence="3 6" id="KW-0560">Oxidoreductase</keyword>
<organism evidence="8 9">
    <name type="scientific">Pseudoduganella aquatica</name>
    <dbReference type="NCBI Taxonomy" id="2660641"/>
    <lineage>
        <taxon>Bacteria</taxon>
        <taxon>Pseudomonadati</taxon>
        <taxon>Pseudomonadota</taxon>
        <taxon>Betaproteobacteria</taxon>
        <taxon>Burkholderiales</taxon>
        <taxon>Oxalobacteraceae</taxon>
        <taxon>Telluria group</taxon>
        <taxon>Pseudoduganella</taxon>
    </lineage>
</organism>
<evidence type="ECO:0000256" key="3">
    <source>
        <dbReference type="ARBA" id="ARBA00023002"/>
    </source>
</evidence>
<dbReference type="HAMAP" id="MF_01216">
    <property type="entry name" value="Azoreductase_type1"/>
    <property type="match status" value="1"/>
</dbReference>
<evidence type="ECO:0000256" key="2">
    <source>
        <dbReference type="ARBA" id="ARBA00022643"/>
    </source>
</evidence>
<dbReference type="EC" id="1.7.1.17" evidence="6"/>
<dbReference type="EMBL" id="WWCU01000008">
    <property type="protein sequence ID" value="MYN07664.1"/>
    <property type="molecule type" value="Genomic_DNA"/>
</dbReference>
<reference evidence="8 9" key="1">
    <citation type="submission" date="2019-12" db="EMBL/GenBank/DDBJ databases">
        <title>Novel species isolated from a subtropical stream in China.</title>
        <authorList>
            <person name="Lu H."/>
        </authorList>
    </citation>
    <scope>NUCLEOTIDE SEQUENCE [LARGE SCALE GENOMIC DNA]</scope>
    <source>
        <strain evidence="8 9">FT127W</strain>
    </source>
</reference>
<evidence type="ECO:0000256" key="1">
    <source>
        <dbReference type="ARBA" id="ARBA00022630"/>
    </source>
</evidence>
<keyword evidence="2 6" id="KW-0288">FMN</keyword>
<dbReference type="EC" id="1.6.5.-" evidence="6"/>
<feature type="binding site" evidence="6">
    <location>
        <begin position="15"/>
        <end position="17"/>
    </location>
    <ligand>
        <name>FMN</name>
        <dbReference type="ChEBI" id="CHEBI:58210"/>
    </ligand>
</feature>
<keyword evidence="9" id="KW-1185">Reference proteome</keyword>
<dbReference type="SUPFAM" id="SSF52218">
    <property type="entry name" value="Flavoproteins"/>
    <property type="match status" value="1"/>
</dbReference>
<dbReference type="GO" id="GO:0016652">
    <property type="term" value="F:oxidoreductase activity, acting on NAD(P)H as acceptor"/>
    <property type="evidence" value="ECO:0007669"/>
    <property type="project" value="UniProtKB-UniRule"/>
</dbReference>
<dbReference type="InterPro" id="IPR050104">
    <property type="entry name" value="FMN-dep_NADH:Q_OxRdtase_AzoR1"/>
</dbReference>
<comment type="similarity">
    <text evidence="6">Belongs to the azoreductase type 1 family.</text>
</comment>
<keyword evidence="4 6" id="KW-0520">NAD</keyword>
<comment type="function">
    <text evidence="6">Quinone reductase that provides resistance to thiol-specific stress caused by electrophilic quinones.</text>
</comment>
<dbReference type="InterPro" id="IPR029039">
    <property type="entry name" value="Flavoprotein-like_sf"/>
</dbReference>
<dbReference type="GO" id="GO:0016655">
    <property type="term" value="F:oxidoreductase activity, acting on NAD(P)H, quinone or similar compound as acceptor"/>
    <property type="evidence" value="ECO:0007669"/>
    <property type="project" value="InterPro"/>
</dbReference>
<evidence type="ECO:0000313" key="8">
    <source>
        <dbReference type="EMBL" id="MYN07664.1"/>
    </source>
</evidence>
<comment type="catalytic activity">
    <reaction evidence="6">
        <text>2 a quinone + NADH + H(+) = 2 a 1,4-benzosemiquinone + NAD(+)</text>
        <dbReference type="Rhea" id="RHEA:65952"/>
        <dbReference type="ChEBI" id="CHEBI:15378"/>
        <dbReference type="ChEBI" id="CHEBI:57540"/>
        <dbReference type="ChEBI" id="CHEBI:57945"/>
        <dbReference type="ChEBI" id="CHEBI:132124"/>
        <dbReference type="ChEBI" id="CHEBI:134225"/>
    </reaction>
</comment>
<dbReference type="Pfam" id="PF02525">
    <property type="entry name" value="Flavodoxin_2"/>
    <property type="match status" value="1"/>
</dbReference>
<gene>
    <name evidence="6" type="primary">azoR</name>
    <name evidence="8" type="ORF">GTP77_09940</name>
</gene>
<comment type="subunit">
    <text evidence="6">Homodimer.</text>
</comment>
<accession>A0A7X4HAI5</accession>
<name>A0A7X4HAI5_9BURK</name>
<evidence type="ECO:0000313" key="9">
    <source>
        <dbReference type="Proteomes" id="UP000450676"/>
    </source>
</evidence>
<evidence type="ECO:0000259" key="7">
    <source>
        <dbReference type="Pfam" id="PF02525"/>
    </source>
</evidence>
<dbReference type="PANTHER" id="PTHR43741">
    <property type="entry name" value="FMN-DEPENDENT NADH-AZOREDUCTASE 1"/>
    <property type="match status" value="1"/>
</dbReference>
<comment type="function">
    <text evidence="6">Also exhibits azoreductase activity. Catalyzes the reductive cleavage of the azo bond in aromatic azo compounds to the corresponding amines.</text>
</comment>
<evidence type="ECO:0000256" key="4">
    <source>
        <dbReference type="ARBA" id="ARBA00023027"/>
    </source>
</evidence>
<dbReference type="RefSeq" id="WP_161072005.1">
    <property type="nucleotide sequence ID" value="NZ_CP086370.1"/>
</dbReference>